<evidence type="ECO:0000313" key="2">
    <source>
        <dbReference type="Proteomes" id="UP000023435"/>
    </source>
</evidence>
<protein>
    <submittedName>
        <fullName evidence="1">Uncharacterized protein</fullName>
    </submittedName>
</protein>
<sequence length="78" mass="8868">MQLIDQRDWAWTLYADGERRYLSVLCGTIASYELTLELDAGERARIGEPGFVDALAREVAYRPDSYKARHVTGFRAAD</sequence>
<dbReference type="OrthoDB" id="9429501at2"/>
<comment type="caution">
    <text evidence="1">The sequence shown here is derived from an EMBL/GenBank/DDBJ whole genome shotgun (WGS) entry which is preliminary data.</text>
</comment>
<organism evidence="1 2">
    <name type="scientific">Lysobacter capsici AZ78</name>
    <dbReference type="NCBI Taxonomy" id="1444315"/>
    <lineage>
        <taxon>Bacteria</taxon>
        <taxon>Pseudomonadati</taxon>
        <taxon>Pseudomonadota</taxon>
        <taxon>Gammaproteobacteria</taxon>
        <taxon>Lysobacterales</taxon>
        <taxon>Lysobacteraceae</taxon>
        <taxon>Lysobacter</taxon>
    </lineage>
</organism>
<keyword evidence="2" id="KW-1185">Reference proteome</keyword>
<dbReference type="AlphaFoldDB" id="A0A108UA51"/>
<gene>
    <name evidence="1" type="ORF">AZ78_2918</name>
</gene>
<dbReference type="RefSeq" id="WP_036103443.1">
    <property type="nucleotide sequence ID" value="NZ_JAJA02000001.1"/>
</dbReference>
<dbReference type="EMBL" id="JAJA02000001">
    <property type="protein sequence ID" value="KWS05367.1"/>
    <property type="molecule type" value="Genomic_DNA"/>
</dbReference>
<reference evidence="1 2" key="1">
    <citation type="journal article" date="2014" name="Genome Announc.">
        <title>Draft Genome Sequence of Lysobacter capsici AZ78, a Bacterium Antagonistic to Plant-Pathogenic Oomycetes.</title>
        <authorList>
            <person name="Puopolo G."/>
            <person name="Sonego P."/>
            <person name="Engelen K."/>
            <person name="Pertot I."/>
        </authorList>
    </citation>
    <scope>NUCLEOTIDE SEQUENCE [LARGE SCALE GENOMIC DNA]</scope>
    <source>
        <strain evidence="1 2">AZ78</strain>
    </source>
</reference>
<proteinExistence type="predicted"/>
<accession>A0A108UA51</accession>
<evidence type="ECO:0000313" key="1">
    <source>
        <dbReference type="EMBL" id="KWS05367.1"/>
    </source>
</evidence>
<name>A0A108UA51_9GAMM</name>
<dbReference type="Proteomes" id="UP000023435">
    <property type="component" value="Unassembled WGS sequence"/>
</dbReference>